<accession>A0A545AND3</accession>
<dbReference type="AlphaFoldDB" id="A0A545AND3"/>
<organism evidence="1 2">
    <name type="scientific">Cryptosporangium phraense</name>
    <dbReference type="NCBI Taxonomy" id="2593070"/>
    <lineage>
        <taxon>Bacteria</taxon>
        <taxon>Bacillati</taxon>
        <taxon>Actinomycetota</taxon>
        <taxon>Actinomycetes</taxon>
        <taxon>Cryptosporangiales</taxon>
        <taxon>Cryptosporangiaceae</taxon>
        <taxon>Cryptosporangium</taxon>
    </lineage>
</organism>
<dbReference type="Pfam" id="PF19902">
    <property type="entry name" value="DUF6375"/>
    <property type="match status" value="1"/>
</dbReference>
<protein>
    <submittedName>
        <fullName evidence="1">Uncharacterized protein</fullName>
    </submittedName>
</protein>
<dbReference type="EMBL" id="VIRS01000016">
    <property type="protein sequence ID" value="TQS42771.1"/>
    <property type="molecule type" value="Genomic_DNA"/>
</dbReference>
<name>A0A545AND3_9ACTN</name>
<dbReference type="OrthoDB" id="6402024at2"/>
<dbReference type="Proteomes" id="UP000317982">
    <property type="component" value="Unassembled WGS sequence"/>
</dbReference>
<gene>
    <name evidence="1" type="ORF">FL583_22160</name>
</gene>
<dbReference type="InterPro" id="IPR045955">
    <property type="entry name" value="DUF6375"/>
</dbReference>
<sequence>METLRRLADGVWSSDDWQQQDERMPREIIDKLATLGLYDMGRNDLDNYAFTHDVDRRESTVRIRTEESEIQGFIKLLLHHGGKVEVLSRHNWNDDGTAKTTAGE</sequence>
<proteinExistence type="predicted"/>
<reference evidence="1 2" key="1">
    <citation type="submission" date="2019-07" db="EMBL/GenBank/DDBJ databases">
        <title>Cryptosporangium phraense sp. nov., isolated from plant litter.</title>
        <authorList>
            <person name="Suriyachadkun C."/>
        </authorList>
    </citation>
    <scope>NUCLEOTIDE SEQUENCE [LARGE SCALE GENOMIC DNA]</scope>
    <source>
        <strain evidence="1 2">A-T 5661</strain>
    </source>
</reference>
<evidence type="ECO:0000313" key="1">
    <source>
        <dbReference type="EMBL" id="TQS42771.1"/>
    </source>
</evidence>
<keyword evidence="2" id="KW-1185">Reference proteome</keyword>
<evidence type="ECO:0000313" key="2">
    <source>
        <dbReference type="Proteomes" id="UP000317982"/>
    </source>
</evidence>
<dbReference type="InParanoid" id="A0A545AND3"/>
<comment type="caution">
    <text evidence="1">The sequence shown here is derived from an EMBL/GenBank/DDBJ whole genome shotgun (WGS) entry which is preliminary data.</text>
</comment>